<keyword evidence="3" id="KW-1185">Reference proteome</keyword>
<name>A0AAX6MVX6_9PEZI</name>
<protein>
    <submittedName>
        <fullName evidence="2">Uncharacterized protein</fullName>
    </submittedName>
</protein>
<reference evidence="2 3" key="1">
    <citation type="journal article" date="2024" name="Front Chem Biol">
        <title>Unveiling the potential of Daldinia eschscholtzii MFLUCC 19-0629 through bioactivity and bioinformatics studies for enhanced sustainable agriculture production.</title>
        <authorList>
            <person name="Brooks S."/>
            <person name="Weaver J.A."/>
            <person name="Klomchit A."/>
            <person name="Alharthi S.A."/>
            <person name="Onlamun T."/>
            <person name="Nurani R."/>
            <person name="Vong T.K."/>
            <person name="Alberti F."/>
            <person name="Greco C."/>
        </authorList>
    </citation>
    <scope>NUCLEOTIDE SEQUENCE [LARGE SCALE GENOMIC DNA]</scope>
    <source>
        <strain evidence="2">MFLUCC 19-0629</strain>
    </source>
</reference>
<dbReference type="AlphaFoldDB" id="A0AAX6MVX6"/>
<gene>
    <name evidence="2" type="ORF">Daesc_001608</name>
</gene>
<dbReference type="Proteomes" id="UP001369815">
    <property type="component" value="Unassembled WGS sequence"/>
</dbReference>
<evidence type="ECO:0000313" key="3">
    <source>
        <dbReference type="Proteomes" id="UP001369815"/>
    </source>
</evidence>
<feature type="region of interest" description="Disordered" evidence="1">
    <location>
        <begin position="1"/>
        <end position="45"/>
    </location>
</feature>
<accession>A0AAX6MVX6</accession>
<feature type="compositionally biased region" description="Low complexity" evidence="1">
    <location>
        <begin position="1"/>
        <end position="14"/>
    </location>
</feature>
<dbReference type="EMBL" id="JBANMG010000002">
    <property type="protein sequence ID" value="KAK6956332.1"/>
    <property type="molecule type" value="Genomic_DNA"/>
</dbReference>
<organism evidence="2 3">
    <name type="scientific">Daldinia eschscholtzii</name>
    <dbReference type="NCBI Taxonomy" id="292717"/>
    <lineage>
        <taxon>Eukaryota</taxon>
        <taxon>Fungi</taxon>
        <taxon>Dikarya</taxon>
        <taxon>Ascomycota</taxon>
        <taxon>Pezizomycotina</taxon>
        <taxon>Sordariomycetes</taxon>
        <taxon>Xylariomycetidae</taxon>
        <taxon>Xylariales</taxon>
        <taxon>Hypoxylaceae</taxon>
        <taxon>Daldinia</taxon>
    </lineage>
</organism>
<sequence>MQHPRLSSLTSPRSSSERPGFSGTVPRRGVQTPGPEAPERGEGSFDGLGVVELRLVYAEAGGVEDELRWHFYK</sequence>
<comment type="caution">
    <text evidence="2">The sequence shown here is derived from an EMBL/GenBank/DDBJ whole genome shotgun (WGS) entry which is preliminary data.</text>
</comment>
<evidence type="ECO:0000313" key="2">
    <source>
        <dbReference type="EMBL" id="KAK6956332.1"/>
    </source>
</evidence>
<proteinExistence type="predicted"/>
<evidence type="ECO:0000256" key="1">
    <source>
        <dbReference type="SAM" id="MobiDB-lite"/>
    </source>
</evidence>